<name>A0ABR1DS23_NECAM</name>
<gene>
    <name evidence="1" type="primary">Necator_chrV.g17470</name>
    <name evidence="1" type="ORF">RB195_012680</name>
</gene>
<dbReference type="EMBL" id="JAVFWL010000005">
    <property type="protein sequence ID" value="KAK6753230.1"/>
    <property type="molecule type" value="Genomic_DNA"/>
</dbReference>
<evidence type="ECO:0000313" key="2">
    <source>
        <dbReference type="Proteomes" id="UP001303046"/>
    </source>
</evidence>
<dbReference type="Proteomes" id="UP001303046">
    <property type="component" value="Unassembled WGS sequence"/>
</dbReference>
<proteinExistence type="predicted"/>
<evidence type="ECO:0000313" key="1">
    <source>
        <dbReference type="EMBL" id="KAK6753230.1"/>
    </source>
</evidence>
<accession>A0ABR1DS23</accession>
<sequence length="176" mass="20675">MLLKNQRIITPQATSLQLYFNEIWTLVQYIYLWNDKYDGDETNGPSHLPRKHFQLLKRAGRVYSSGKFYWIWDMRVGDEDKQYIVFVCCSRVFNGNPAQFRSSAIFGHYQPRTAARKQGSPVRTAFLVQHSICFIEGSKDGHFFQLACQHPGCVPTIRRNKKAFKRIRRDGKRRNP</sequence>
<protein>
    <submittedName>
        <fullName evidence="1">Uncharacterized protein</fullName>
    </submittedName>
</protein>
<reference evidence="1 2" key="1">
    <citation type="submission" date="2023-08" db="EMBL/GenBank/DDBJ databases">
        <title>A Necator americanus chromosomal reference genome.</title>
        <authorList>
            <person name="Ilik V."/>
            <person name="Petrzelkova K.J."/>
            <person name="Pardy F."/>
            <person name="Fuh T."/>
            <person name="Niatou-Singa F.S."/>
            <person name="Gouil Q."/>
            <person name="Baker L."/>
            <person name="Ritchie M.E."/>
            <person name="Jex A.R."/>
            <person name="Gazzola D."/>
            <person name="Li H."/>
            <person name="Toshio Fujiwara R."/>
            <person name="Zhan B."/>
            <person name="Aroian R.V."/>
            <person name="Pafco B."/>
            <person name="Schwarz E.M."/>
        </authorList>
    </citation>
    <scope>NUCLEOTIDE SEQUENCE [LARGE SCALE GENOMIC DNA]</scope>
    <source>
        <strain evidence="1 2">Aroian</strain>
        <tissue evidence="1">Whole animal</tissue>
    </source>
</reference>
<keyword evidence="2" id="KW-1185">Reference proteome</keyword>
<organism evidence="1 2">
    <name type="scientific">Necator americanus</name>
    <name type="common">Human hookworm</name>
    <dbReference type="NCBI Taxonomy" id="51031"/>
    <lineage>
        <taxon>Eukaryota</taxon>
        <taxon>Metazoa</taxon>
        <taxon>Ecdysozoa</taxon>
        <taxon>Nematoda</taxon>
        <taxon>Chromadorea</taxon>
        <taxon>Rhabditida</taxon>
        <taxon>Rhabditina</taxon>
        <taxon>Rhabditomorpha</taxon>
        <taxon>Strongyloidea</taxon>
        <taxon>Ancylostomatidae</taxon>
        <taxon>Bunostominae</taxon>
        <taxon>Necator</taxon>
    </lineage>
</organism>
<comment type="caution">
    <text evidence="1">The sequence shown here is derived from an EMBL/GenBank/DDBJ whole genome shotgun (WGS) entry which is preliminary data.</text>
</comment>